<name>A0A8T2NEP7_9TELE</name>
<protein>
    <recommendedName>
        <fullName evidence="12">Zinc finger protein Rlf/292/654 TPR repeats domain-containing protein</fullName>
    </recommendedName>
</protein>
<comment type="caution">
    <text evidence="13">The sequence shown here is derived from an EMBL/GenBank/DDBJ whole genome shotgun (WGS) entry which is preliminary data.</text>
</comment>
<dbReference type="EMBL" id="JAFBMS010000102">
    <property type="protein sequence ID" value="KAG9336152.1"/>
    <property type="molecule type" value="Genomic_DNA"/>
</dbReference>
<dbReference type="GO" id="GO:0005634">
    <property type="term" value="C:nucleus"/>
    <property type="evidence" value="ECO:0007669"/>
    <property type="project" value="UniProtKB-SubCell"/>
</dbReference>
<proteinExistence type="inferred from homology"/>
<keyword evidence="8" id="KW-0805">Transcription regulation</keyword>
<feature type="domain" description="Zinc finger protein Rlf/292/654 TPR repeats" evidence="12">
    <location>
        <begin position="225"/>
        <end position="295"/>
    </location>
</feature>
<evidence type="ECO:0000256" key="2">
    <source>
        <dbReference type="ARBA" id="ARBA00006991"/>
    </source>
</evidence>
<evidence type="ECO:0000256" key="9">
    <source>
        <dbReference type="ARBA" id="ARBA00023125"/>
    </source>
</evidence>
<keyword evidence="9" id="KW-0238">DNA-binding</keyword>
<evidence type="ECO:0000259" key="12">
    <source>
        <dbReference type="Pfam" id="PF25580"/>
    </source>
</evidence>
<evidence type="ECO:0000256" key="3">
    <source>
        <dbReference type="ARBA" id="ARBA00022553"/>
    </source>
</evidence>
<evidence type="ECO:0000256" key="6">
    <source>
        <dbReference type="ARBA" id="ARBA00022771"/>
    </source>
</evidence>
<dbReference type="Proteomes" id="UP000824540">
    <property type="component" value="Unassembled WGS sequence"/>
</dbReference>
<keyword evidence="10" id="KW-0804">Transcription</keyword>
<evidence type="ECO:0000313" key="14">
    <source>
        <dbReference type="Proteomes" id="UP000824540"/>
    </source>
</evidence>
<evidence type="ECO:0000256" key="1">
    <source>
        <dbReference type="ARBA" id="ARBA00004123"/>
    </source>
</evidence>
<dbReference type="GO" id="GO:0003677">
    <property type="term" value="F:DNA binding"/>
    <property type="evidence" value="ECO:0007669"/>
    <property type="project" value="UniProtKB-KW"/>
</dbReference>
<accession>A0A8T2NEP7</accession>
<dbReference type="OrthoDB" id="427030at2759"/>
<dbReference type="InterPro" id="IPR057986">
    <property type="entry name" value="TPR_Rlf/292/654"/>
</dbReference>
<evidence type="ECO:0000256" key="4">
    <source>
        <dbReference type="ARBA" id="ARBA00022723"/>
    </source>
</evidence>
<evidence type="ECO:0000256" key="10">
    <source>
        <dbReference type="ARBA" id="ARBA00023163"/>
    </source>
</evidence>
<sequence length="302" mass="33965">MADEETEQDRTTQIGTDQTMSALTKRLQELATALKESPESPVCSASRYCQEFCEVLVEFAAHWNVDVDPLPLLEVYTEAILSYAEATPYLSTESCAELLLALTVPVPSVLWEKFQSSVQTSHSLLQQNGNSQLCILLALAQESSAWSNSTLRSILSNDTQQTEKGPVLLELRIKHLIKDSHFEKAALLAKQCAEYPEFAGRSSFTQTYLVCLCAFEPQEQLMQKISEVDCKDVLEMVCNLESDGDERGALSLCSAFLTRQLLQSEVYCAWELTLFWSKLLKRVEPSAQVFLDRCKMRDCLYA</sequence>
<dbReference type="InterPro" id="IPR052251">
    <property type="entry name" value="GH-ZnFinger_Regulators"/>
</dbReference>
<comment type="subcellular location">
    <subcellularLocation>
        <location evidence="1">Nucleus</location>
    </subcellularLocation>
</comment>
<dbReference type="PANTHER" id="PTHR15507">
    <property type="entry name" value="ZINC FINGER PROTEIN RLF"/>
    <property type="match status" value="1"/>
</dbReference>
<dbReference type="GO" id="GO:0008270">
    <property type="term" value="F:zinc ion binding"/>
    <property type="evidence" value="ECO:0007669"/>
    <property type="project" value="UniProtKB-KW"/>
</dbReference>
<dbReference type="AlphaFoldDB" id="A0A8T2NEP7"/>
<evidence type="ECO:0000256" key="8">
    <source>
        <dbReference type="ARBA" id="ARBA00023015"/>
    </source>
</evidence>
<dbReference type="GO" id="GO:0000981">
    <property type="term" value="F:DNA-binding transcription factor activity, RNA polymerase II-specific"/>
    <property type="evidence" value="ECO:0007669"/>
    <property type="project" value="TreeGrafter"/>
</dbReference>
<keyword evidence="14" id="KW-1185">Reference proteome</keyword>
<evidence type="ECO:0000313" key="13">
    <source>
        <dbReference type="EMBL" id="KAG9336152.1"/>
    </source>
</evidence>
<evidence type="ECO:0000256" key="7">
    <source>
        <dbReference type="ARBA" id="ARBA00022833"/>
    </source>
</evidence>
<keyword evidence="11" id="KW-0539">Nucleus</keyword>
<comment type="similarity">
    <text evidence="2">Belongs to the krueppel C2H2-type zinc-finger protein family.</text>
</comment>
<keyword evidence="3" id="KW-0597">Phosphoprotein</keyword>
<keyword evidence="6" id="KW-0863">Zinc-finger</keyword>
<keyword evidence="5" id="KW-0677">Repeat</keyword>
<keyword evidence="4" id="KW-0479">Metal-binding</keyword>
<dbReference type="Pfam" id="PF25580">
    <property type="entry name" value="TPR_Rlf"/>
    <property type="match status" value="1"/>
</dbReference>
<reference evidence="13" key="1">
    <citation type="thesis" date="2021" institute="BYU ScholarsArchive" country="Provo, UT, USA">
        <title>Applications of and Algorithms for Genome Assembly and Genomic Analyses with an Emphasis on Marine Teleosts.</title>
        <authorList>
            <person name="Pickett B.D."/>
        </authorList>
    </citation>
    <scope>NUCLEOTIDE SEQUENCE</scope>
    <source>
        <strain evidence="13">HI-2016</strain>
    </source>
</reference>
<keyword evidence="7" id="KW-0862">Zinc</keyword>
<dbReference type="PANTHER" id="PTHR15507:SF14">
    <property type="entry name" value="ZINC FINGER PROTEIN 292"/>
    <property type="match status" value="1"/>
</dbReference>
<organism evidence="13 14">
    <name type="scientific">Albula glossodonta</name>
    <name type="common">roundjaw bonefish</name>
    <dbReference type="NCBI Taxonomy" id="121402"/>
    <lineage>
        <taxon>Eukaryota</taxon>
        <taxon>Metazoa</taxon>
        <taxon>Chordata</taxon>
        <taxon>Craniata</taxon>
        <taxon>Vertebrata</taxon>
        <taxon>Euteleostomi</taxon>
        <taxon>Actinopterygii</taxon>
        <taxon>Neopterygii</taxon>
        <taxon>Teleostei</taxon>
        <taxon>Albuliformes</taxon>
        <taxon>Albulidae</taxon>
        <taxon>Albula</taxon>
    </lineage>
</organism>
<gene>
    <name evidence="13" type="ORF">JZ751_002499</name>
</gene>
<evidence type="ECO:0000256" key="5">
    <source>
        <dbReference type="ARBA" id="ARBA00022737"/>
    </source>
</evidence>
<evidence type="ECO:0000256" key="11">
    <source>
        <dbReference type="ARBA" id="ARBA00023242"/>
    </source>
</evidence>